<keyword evidence="14" id="KW-1185">Reference proteome</keyword>
<feature type="signal peptide" evidence="10">
    <location>
        <begin position="1"/>
        <end position="21"/>
    </location>
</feature>
<dbReference type="EC" id="2.4.1.-" evidence="10"/>
<feature type="compositionally biased region" description="Low complexity" evidence="11">
    <location>
        <begin position="476"/>
        <end position="486"/>
    </location>
</feature>
<evidence type="ECO:0000256" key="3">
    <source>
        <dbReference type="ARBA" id="ARBA00007528"/>
    </source>
</evidence>
<dbReference type="InterPro" id="IPR012946">
    <property type="entry name" value="X8"/>
</dbReference>
<evidence type="ECO:0000256" key="9">
    <source>
        <dbReference type="ARBA" id="ARBA00023288"/>
    </source>
</evidence>
<evidence type="ECO:0000256" key="11">
    <source>
        <dbReference type="SAM" id="MobiDB-lite"/>
    </source>
</evidence>
<dbReference type="PANTHER" id="PTHR31468:SF2">
    <property type="entry name" value="1,3-BETA-GLUCANOSYLTRANSFERASE GAS1"/>
    <property type="match status" value="1"/>
</dbReference>
<comment type="function">
    <text evidence="10">Splits internally a 1,3-beta-glucan molecule and transfers the newly generated reducing end (the donor) to the non-reducing end of another 1,3-beta-glucan molecule (the acceptor) forming a 1,3-beta linkage, resulting in the elongation of 1,3-beta-glucan chains in the cell wall.</text>
</comment>
<feature type="compositionally biased region" description="Low complexity" evidence="11">
    <location>
        <begin position="495"/>
        <end position="504"/>
    </location>
</feature>
<keyword evidence="10" id="KW-0808">Transferase</keyword>
<dbReference type="InterPro" id="IPR017853">
    <property type="entry name" value="GH"/>
</dbReference>
<comment type="caution">
    <text evidence="13">The sequence shown here is derived from an EMBL/GenBank/DDBJ whole genome shotgun (WGS) entry which is preliminary data.</text>
</comment>
<comment type="subcellular location">
    <subcellularLocation>
        <location evidence="1">Cell envelope</location>
    </subcellularLocation>
    <subcellularLocation>
        <location evidence="10">Cell membrane</location>
        <topology evidence="10">Lipid-anchor</topology>
        <topology evidence="10">GPI-anchor</topology>
    </subcellularLocation>
    <subcellularLocation>
        <location evidence="2">Membrane</location>
        <topology evidence="2">Lipid-anchor</topology>
        <topology evidence="2">GPI-anchor</topology>
    </subcellularLocation>
</comment>
<dbReference type="SMART" id="SM00768">
    <property type="entry name" value="X8"/>
    <property type="match status" value="1"/>
</dbReference>
<dbReference type="GO" id="GO:0042124">
    <property type="term" value="F:1,3-beta-glucanosyltransferase activity"/>
    <property type="evidence" value="ECO:0007669"/>
    <property type="project" value="TreeGrafter"/>
</dbReference>
<gene>
    <name evidence="13" type="primary">gel4_2</name>
    <name evidence="13" type="ORF">LPJ53_001127</name>
</gene>
<keyword evidence="4 10" id="KW-0336">GPI-anchor</keyword>
<dbReference type="GO" id="GO:0098552">
    <property type="term" value="C:side of membrane"/>
    <property type="evidence" value="ECO:0007669"/>
    <property type="project" value="UniProtKB-KW"/>
</dbReference>
<evidence type="ECO:0000256" key="6">
    <source>
        <dbReference type="ARBA" id="ARBA00023136"/>
    </source>
</evidence>
<dbReference type="Pfam" id="PF03198">
    <property type="entry name" value="Glyco_hydro_72"/>
    <property type="match status" value="1"/>
</dbReference>
<evidence type="ECO:0000256" key="8">
    <source>
        <dbReference type="ARBA" id="ARBA00023180"/>
    </source>
</evidence>
<comment type="similarity">
    <text evidence="3 10">Belongs to the glycosyl hydrolase 72 family.</text>
</comment>
<evidence type="ECO:0000256" key="4">
    <source>
        <dbReference type="ARBA" id="ARBA00022622"/>
    </source>
</evidence>
<evidence type="ECO:0000313" key="13">
    <source>
        <dbReference type="EMBL" id="KAJ1724641.1"/>
    </source>
</evidence>
<keyword evidence="5 10" id="KW-0732">Signal</keyword>
<evidence type="ECO:0000256" key="7">
    <source>
        <dbReference type="ARBA" id="ARBA00023157"/>
    </source>
</evidence>
<evidence type="ECO:0000256" key="1">
    <source>
        <dbReference type="ARBA" id="ARBA00004196"/>
    </source>
</evidence>
<dbReference type="GO" id="GO:0071970">
    <property type="term" value="P:fungal-type cell wall (1-&gt;3)-beta-D-glucan biosynthetic process"/>
    <property type="evidence" value="ECO:0007669"/>
    <property type="project" value="TreeGrafter"/>
</dbReference>
<organism evidence="13 14">
    <name type="scientific">Coemansia erecta</name>
    <dbReference type="NCBI Taxonomy" id="147472"/>
    <lineage>
        <taxon>Eukaryota</taxon>
        <taxon>Fungi</taxon>
        <taxon>Fungi incertae sedis</taxon>
        <taxon>Zoopagomycota</taxon>
        <taxon>Kickxellomycotina</taxon>
        <taxon>Kickxellomycetes</taxon>
        <taxon>Kickxellales</taxon>
        <taxon>Kickxellaceae</taxon>
        <taxon>Coemansia</taxon>
    </lineage>
</organism>
<dbReference type="SUPFAM" id="SSF51445">
    <property type="entry name" value="(Trans)glycosidases"/>
    <property type="match status" value="1"/>
</dbReference>
<keyword evidence="7" id="KW-1015">Disulfide bond</keyword>
<evidence type="ECO:0000256" key="5">
    <source>
        <dbReference type="ARBA" id="ARBA00022729"/>
    </source>
</evidence>
<protein>
    <recommendedName>
        <fullName evidence="10">1,3-beta-glucanosyltransferase</fullName>
        <ecNumber evidence="10">2.4.1.-</ecNumber>
    </recommendedName>
</protein>
<evidence type="ECO:0000259" key="12">
    <source>
        <dbReference type="SMART" id="SM00768"/>
    </source>
</evidence>
<dbReference type="OrthoDB" id="421038at2759"/>
<reference evidence="13" key="1">
    <citation type="submission" date="2022-07" db="EMBL/GenBank/DDBJ databases">
        <title>Phylogenomic reconstructions and comparative analyses of Kickxellomycotina fungi.</title>
        <authorList>
            <person name="Reynolds N.K."/>
            <person name="Stajich J.E."/>
            <person name="Barry K."/>
            <person name="Grigoriev I.V."/>
            <person name="Crous P."/>
            <person name="Smith M.E."/>
        </authorList>
    </citation>
    <scope>NUCLEOTIDE SEQUENCE</scope>
    <source>
        <strain evidence="13">NBRC 32514</strain>
    </source>
</reference>
<accession>A0A9W7Y449</accession>
<dbReference type="Proteomes" id="UP001149813">
    <property type="component" value="Unassembled WGS sequence"/>
</dbReference>
<dbReference type="EMBL" id="JANBOJ010000025">
    <property type="protein sequence ID" value="KAJ1724641.1"/>
    <property type="molecule type" value="Genomic_DNA"/>
</dbReference>
<feature type="domain" description="X8" evidence="12">
    <location>
        <begin position="373"/>
        <end position="472"/>
    </location>
</feature>
<dbReference type="AlphaFoldDB" id="A0A9W7Y449"/>
<keyword evidence="6 10" id="KW-0472">Membrane</keyword>
<feature type="chain" id="PRO_5041015406" description="1,3-beta-glucanosyltransferase" evidence="10">
    <location>
        <begin position="22"/>
        <end position="524"/>
    </location>
</feature>
<sequence>MRVSIASSAAVALGLATQVAAIDPLVIKGSKWFNQKTGAQFFVKGVDYQPDITSTSQVRDPLADSSICTRDLPFLKDLGVNAIRVYQTEPFGDHDDCMQMLSDAGIYVMLDLSTPTYTINRSSPSYDADLLGYYQQKVDTFGQYDNVFAFIAGNEATNMVNNTDTSAYVKAALRDVKAYIKSKDLTIPVGYATNDDADIRWQLQTYFDCGSEEEQADFYGVNLYEWCGETATFESSGYVDVVKNFTNWDVPVLLTEYGCNAVKPRTFPEIASIYGTDMTSTFSGGFVYEYVEEDNEYGLVSVSGTKGTKTADYDNFKKALAAVSPKGVTMSSYTPSGKQQSCPSVGAAYDWMASSTLPPTPSNATCDCMMKSLSCVSKLKTVPTSTDDLASFGESVGNIFGTVCADVDCGDVSTDATKGVYGKYSFCNAVERVSWVVNAWYVEQRGVDGSCDFGGFAETTKATLSDDSTCSDQKDSTTSSGGSSSNKDSDEDSDSGSSSKSSGASSMAALSAGAAVVLAAAVMF</sequence>
<evidence type="ECO:0000313" key="14">
    <source>
        <dbReference type="Proteomes" id="UP001149813"/>
    </source>
</evidence>
<proteinExistence type="inferred from homology"/>
<feature type="region of interest" description="Disordered" evidence="11">
    <location>
        <begin position="465"/>
        <end position="504"/>
    </location>
</feature>
<dbReference type="Gene3D" id="1.20.58.1040">
    <property type="match status" value="1"/>
</dbReference>
<evidence type="ECO:0000256" key="2">
    <source>
        <dbReference type="ARBA" id="ARBA00004589"/>
    </source>
</evidence>
<keyword evidence="8" id="KW-0325">Glycoprotein</keyword>
<dbReference type="Gene3D" id="3.20.20.80">
    <property type="entry name" value="Glycosidases"/>
    <property type="match status" value="1"/>
</dbReference>
<dbReference type="InterPro" id="IPR004886">
    <property type="entry name" value="Glucanosyltransferase"/>
</dbReference>
<dbReference type="GO" id="GO:0031505">
    <property type="term" value="P:fungal-type cell wall organization"/>
    <property type="evidence" value="ECO:0007669"/>
    <property type="project" value="TreeGrafter"/>
</dbReference>
<evidence type="ECO:0000256" key="10">
    <source>
        <dbReference type="RuleBase" id="RU361209"/>
    </source>
</evidence>
<dbReference type="GO" id="GO:0005886">
    <property type="term" value="C:plasma membrane"/>
    <property type="evidence" value="ECO:0007669"/>
    <property type="project" value="UniProtKB-SubCell"/>
</dbReference>
<name>A0A9W7Y449_9FUNG</name>
<keyword evidence="9 10" id="KW-0449">Lipoprotein</keyword>
<dbReference type="Pfam" id="PF07983">
    <property type="entry name" value="X8"/>
    <property type="match status" value="1"/>
</dbReference>
<dbReference type="PANTHER" id="PTHR31468">
    <property type="entry name" value="1,3-BETA-GLUCANOSYLTRANSFERASE GAS1"/>
    <property type="match status" value="1"/>
</dbReference>